<dbReference type="RefSeq" id="WP_156719034.1">
    <property type="nucleotide sequence ID" value="NZ_CACRUF010000010.1"/>
</dbReference>
<dbReference type="SUPFAM" id="SSF51649">
    <property type="entry name" value="RuBisCo, C-terminal domain"/>
    <property type="match status" value="1"/>
</dbReference>
<dbReference type="EC" id="5.3.2.5" evidence="2"/>
<dbReference type="GO" id="GO:0015977">
    <property type="term" value="P:carbon fixation"/>
    <property type="evidence" value="ECO:0007669"/>
    <property type="project" value="InterPro"/>
</dbReference>
<dbReference type="PANTHER" id="PTHR42704">
    <property type="entry name" value="RIBULOSE BISPHOSPHATE CARBOXYLASE"/>
    <property type="match status" value="1"/>
</dbReference>
<dbReference type="InterPro" id="IPR036422">
    <property type="entry name" value="RuBisCO_lsu_N_sf"/>
</dbReference>
<proteinExistence type="predicted"/>
<dbReference type="CDD" id="cd08210">
    <property type="entry name" value="RLP_RrRLP"/>
    <property type="match status" value="1"/>
</dbReference>
<dbReference type="InterPro" id="IPR000685">
    <property type="entry name" value="RuBisCO_lsu_C"/>
</dbReference>
<dbReference type="Pfam" id="PF00016">
    <property type="entry name" value="RuBisCO_large"/>
    <property type="match status" value="1"/>
</dbReference>
<dbReference type="InterPro" id="IPR036376">
    <property type="entry name" value="RuBisCO_lsu_C_sf"/>
</dbReference>
<dbReference type="AlphaFoldDB" id="A0A6N2Z099"/>
<evidence type="ECO:0000259" key="1">
    <source>
        <dbReference type="Pfam" id="PF00016"/>
    </source>
</evidence>
<dbReference type="SFLD" id="SFLDS00014">
    <property type="entry name" value="RuBisCO"/>
    <property type="match status" value="1"/>
</dbReference>
<dbReference type="InterPro" id="IPR033966">
    <property type="entry name" value="RuBisCO"/>
</dbReference>
<dbReference type="PANTHER" id="PTHR42704:SF17">
    <property type="entry name" value="RIBULOSE BISPHOSPHATE CARBOXYLASE LARGE CHAIN"/>
    <property type="match status" value="1"/>
</dbReference>
<evidence type="ECO:0000313" key="2">
    <source>
        <dbReference type="EMBL" id="VYT72601.1"/>
    </source>
</evidence>
<sequence length="396" mass="43783">MKDERFIVTYRIEAGSYEEAKAIAWAVQVEQTIEFPYEFITDSYIKENITGRLESLEPMEQGSAYVNVGVMPNAVIDVSRYYVARISYLVDTTALEATQFLNVVFGNSSLQPHIWVVDVELCPTLYDVFTGPQFGLQGIRDLVHTPTRPMIQAVVKPMGTPNEELARMCGAYTRGGADVIKDDHGISNQSFSQFKDRVKRCAAIVREMNDKHGKHTLYAANVSGDGTDVIERAYFAKEAGATALMVASGLVGFGWLHKLASDEKLRLPIIHHPAYSGGFVSPGTSGIADYLQLGLLPRIFGADMPIFVSYGGRFTFTEEQCKRISNYIKQPMALMKAACPAPGGGVTDARLNELVKLYGNDTMFLVGGDMFRRGPDIESNMAYFVERLTDLSESKS</sequence>
<dbReference type="SUPFAM" id="SSF54966">
    <property type="entry name" value="RuBisCO, large subunit, small (N-terminal) domain"/>
    <property type="match status" value="1"/>
</dbReference>
<dbReference type="GO" id="GO:0016984">
    <property type="term" value="F:ribulose-bisphosphate carboxylase activity"/>
    <property type="evidence" value="ECO:0007669"/>
    <property type="project" value="InterPro"/>
</dbReference>
<feature type="domain" description="Ribulose bisphosphate carboxylase large subunit C-terminal" evidence="1">
    <location>
        <begin position="137"/>
        <end position="287"/>
    </location>
</feature>
<dbReference type="EMBL" id="CACRUF010000010">
    <property type="protein sequence ID" value="VYT72601.1"/>
    <property type="molecule type" value="Genomic_DNA"/>
</dbReference>
<dbReference type="SFLD" id="SFLDG00301">
    <property type="entry name" value="RuBisCO-like_proteins"/>
    <property type="match status" value="1"/>
</dbReference>
<reference evidence="2" key="1">
    <citation type="submission" date="2019-11" db="EMBL/GenBank/DDBJ databases">
        <authorList>
            <person name="Feng L."/>
        </authorList>
    </citation>
    <scope>NUCLEOTIDE SEQUENCE</scope>
    <source>
        <strain evidence="2">VdisparLFYP95</strain>
    </source>
</reference>
<keyword evidence="2" id="KW-0413">Isomerase</keyword>
<gene>
    <name evidence="2" type="primary">mtnW</name>
    <name evidence="2" type="ORF">VDLFYP95_00564</name>
</gene>
<dbReference type="Gene3D" id="3.20.20.110">
    <property type="entry name" value="Ribulose bisphosphate carboxylase, large subunit, C-terminal domain"/>
    <property type="match status" value="1"/>
</dbReference>
<organism evidence="2">
    <name type="scientific">Veillonella dispar</name>
    <dbReference type="NCBI Taxonomy" id="39778"/>
    <lineage>
        <taxon>Bacteria</taxon>
        <taxon>Bacillati</taxon>
        <taxon>Bacillota</taxon>
        <taxon>Negativicutes</taxon>
        <taxon>Veillonellales</taxon>
        <taxon>Veillonellaceae</taxon>
        <taxon>Veillonella</taxon>
    </lineage>
</organism>
<dbReference type="Gene3D" id="3.30.70.150">
    <property type="entry name" value="RuBisCO large subunit, N-terminal domain"/>
    <property type="match status" value="1"/>
</dbReference>
<accession>A0A6N2Z099</accession>
<dbReference type="GO" id="GO:0043715">
    <property type="term" value="F:2,3-diketo-5-methylthiopentyl-1-phosphate enolase activity"/>
    <property type="evidence" value="ECO:0007669"/>
    <property type="project" value="UniProtKB-EC"/>
</dbReference>
<dbReference type="GO" id="GO:0000287">
    <property type="term" value="F:magnesium ion binding"/>
    <property type="evidence" value="ECO:0007669"/>
    <property type="project" value="InterPro"/>
</dbReference>
<protein>
    <submittedName>
        <fullName evidence="2">2,3-diketo-5-methylthiopentyl-1-phosphate enolase</fullName>
        <ecNumber evidence="2">5.3.2.5</ecNumber>
    </submittedName>
</protein>
<name>A0A6N2Z099_9FIRM</name>